<evidence type="ECO:0000313" key="1">
    <source>
        <dbReference type="EMBL" id="ATL67402.1"/>
    </source>
</evidence>
<evidence type="ECO:0000313" key="2">
    <source>
        <dbReference type="Proteomes" id="UP000221961"/>
    </source>
</evidence>
<dbReference type="InterPro" id="IPR036452">
    <property type="entry name" value="Ribo_hydro-like"/>
</dbReference>
<dbReference type="EMBL" id="CP023778">
    <property type="protein sequence ID" value="ATL67402.1"/>
    <property type="molecule type" value="Genomic_DNA"/>
</dbReference>
<protein>
    <submittedName>
        <fullName evidence="1">Uncharacterized protein</fullName>
    </submittedName>
</protein>
<dbReference type="GeneID" id="88358797"/>
<dbReference type="SUPFAM" id="SSF53590">
    <property type="entry name" value="Nucleoside hydrolase"/>
    <property type="match status" value="1"/>
</dbReference>
<dbReference type="GO" id="GO:0016799">
    <property type="term" value="F:hydrolase activity, hydrolyzing N-glycosyl compounds"/>
    <property type="evidence" value="ECO:0007669"/>
    <property type="project" value="InterPro"/>
</dbReference>
<reference evidence="1 2" key="1">
    <citation type="submission" date="2017-10" db="EMBL/GenBank/DDBJ databases">
        <title>Comparative genomics between pathogenic Norcardia.</title>
        <authorList>
            <person name="Zeng L."/>
        </authorList>
    </citation>
    <scope>NUCLEOTIDE SEQUENCE [LARGE SCALE GENOMIC DNA]</scope>
    <source>
        <strain evidence="1 2">NC_YFY_NT001</strain>
    </source>
</reference>
<proteinExistence type="predicted"/>
<dbReference type="KEGG" id="ntp:CRH09_15550"/>
<dbReference type="Gene3D" id="3.90.245.10">
    <property type="entry name" value="Ribonucleoside hydrolase-like"/>
    <property type="match status" value="1"/>
</dbReference>
<name>A0A291RJX9_9NOCA</name>
<sequence length="273" mass="29385">MGDIDEDEPQETWESARGSLLGFAERYRHLGYGTLADKLSEGGPPRRSPLVAPAILDADFDGDPGAAKAVACAAANLRELALVIVPSGTPSHVVSFARHVLDVYGRDDVRIIAGTDLDAIASVCTGQPVARWLGLGPFTNLSLALRAIPDLTGHLAITQLVGSRGCEERNLRADVGAASHVVQTAEELLLVLDNEFGPMTALAAAQQKPFIDFSRRVVEITPSGNLRNEPGGHPVWVTTHIDSFAFGRWMRGQLVRLGFTNYPAREGSRWEQA</sequence>
<dbReference type="RefSeq" id="WP_098694545.1">
    <property type="nucleotide sequence ID" value="NZ_CP023778.1"/>
</dbReference>
<gene>
    <name evidence="1" type="ORF">CRH09_15550</name>
</gene>
<accession>A0A291RJX9</accession>
<dbReference type="AlphaFoldDB" id="A0A291RJX9"/>
<dbReference type="Proteomes" id="UP000221961">
    <property type="component" value="Chromosome"/>
</dbReference>
<organism evidence="1 2">
    <name type="scientific">Nocardia terpenica</name>
    <dbReference type="NCBI Taxonomy" id="455432"/>
    <lineage>
        <taxon>Bacteria</taxon>
        <taxon>Bacillati</taxon>
        <taxon>Actinomycetota</taxon>
        <taxon>Actinomycetes</taxon>
        <taxon>Mycobacteriales</taxon>
        <taxon>Nocardiaceae</taxon>
        <taxon>Nocardia</taxon>
    </lineage>
</organism>